<dbReference type="Pfam" id="PF00055">
    <property type="entry name" value="Laminin_N"/>
    <property type="match status" value="1"/>
</dbReference>
<feature type="disulfide bond" evidence="13">
    <location>
        <begin position="746"/>
        <end position="763"/>
    </location>
</feature>
<proteinExistence type="predicted"/>
<feature type="disulfide bond" evidence="13">
    <location>
        <begin position="717"/>
        <end position="726"/>
    </location>
</feature>
<dbReference type="GO" id="GO:0043256">
    <property type="term" value="C:laminin complex"/>
    <property type="evidence" value="ECO:0007669"/>
    <property type="project" value="TreeGrafter"/>
</dbReference>
<dbReference type="Pfam" id="PF00053">
    <property type="entry name" value="EGF_laminin"/>
    <property type="match status" value="11"/>
</dbReference>
<evidence type="ECO:0000256" key="11">
    <source>
        <dbReference type="ARBA" id="ARBA00023180"/>
    </source>
</evidence>
<feature type="disulfide bond" evidence="13">
    <location>
        <begin position="744"/>
        <end position="756"/>
    </location>
</feature>
<dbReference type="Pfam" id="PF24973">
    <property type="entry name" value="EGF_LMN_ATRN"/>
    <property type="match status" value="2"/>
</dbReference>
<feature type="disulfide bond" evidence="13">
    <location>
        <begin position="1077"/>
        <end position="1086"/>
    </location>
</feature>
<feature type="disulfide bond" evidence="13">
    <location>
        <begin position="980"/>
        <end position="989"/>
    </location>
</feature>
<feature type="domain" description="Laminin EGF-like" evidence="15">
    <location>
        <begin position="396"/>
        <end position="454"/>
    </location>
</feature>
<dbReference type="FunFam" id="2.10.25.10:FF:000101">
    <property type="entry name" value="Laminin subunit beta 1"/>
    <property type="match status" value="1"/>
</dbReference>
<feature type="disulfide bond" evidence="13">
    <location>
        <begin position="438"/>
        <end position="452"/>
    </location>
</feature>
<evidence type="ECO:0000256" key="6">
    <source>
        <dbReference type="ARBA" id="ARBA00022737"/>
    </source>
</evidence>
<feature type="disulfide bond" evidence="13">
    <location>
        <begin position="698"/>
        <end position="715"/>
    </location>
</feature>
<dbReference type="PANTHER" id="PTHR10574">
    <property type="entry name" value="NETRIN/LAMININ-RELATED"/>
    <property type="match status" value="1"/>
</dbReference>
<feature type="disulfide bond" evidence="13">
    <location>
        <begin position="363"/>
        <end position="372"/>
    </location>
</feature>
<dbReference type="FunFam" id="2.10.25.10:FF:000138">
    <property type="entry name" value="Laminin subunit beta 1"/>
    <property type="match status" value="1"/>
</dbReference>
<evidence type="ECO:0000256" key="12">
    <source>
        <dbReference type="ARBA" id="ARBA00023292"/>
    </source>
</evidence>
<feature type="chain" id="PRO_5034148009" evidence="14">
    <location>
        <begin position="19"/>
        <end position="1476"/>
    </location>
</feature>
<keyword evidence="19" id="KW-1185">Reference proteome</keyword>
<feature type="domain" description="Laminin EGF-like" evidence="15">
    <location>
        <begin position="1056"/>
        <end position="1102"/>
    </location>
</feature>
<feature type="domain" description="Laminin EGF-like" evidence="15">
    <location>
        <begin position="790"/>
        <end position="839"/>
    </location>
</feature>
<keyword evidence="4" id="KW-0597">Phosphoprotein</keyword>
<feature type="domain" description="Laminin EGF-like" evidence="15">
    <location>
        <begin position="744"/>
        <end position="789"/>
    </location>
</feature>
<feature type="domain" description="Laminin EGF-like" evidence="15">
    <location>
        <begin position="951"/>
        <end position="1007"/>
    </location>
</feature>
<evidence type="ECO:0000313" key="19">
    <source>
        <dbReference type="Proteomes" id="UP000694557"/>
    </source>
</evidence>
<evidence type="ECO:0000256" key="10">
    <source>
        <dbReference type="ARBA" id="ARBA00023157"/>
    </source>
</evidence>
<evidence type="ECO:0000256" key="2">
    <source>
        <dbReference type="ARBA" id="ARBA00022525"/>
    </source>
</evidence>
<dbReference type="GO" id="GO:0005178">
    <property type="term" value="F:integrin binding"/>
    <property type="evidence" value="ECO:0007669"/>
    <property type="project" value="TreeGrafter"/>
</dbReference>
<keyword evidence="3" id="KW-0272">Extracellular matrix</keyword>
<dbReference type="FunFam" id="2.10.25.10:FF:000011">
    <property type="entry name" value="Cadherin EGF LAG seven-pass G-type receptor"/>
    <property type="match status" value="3"/>
</dbReference>
<protein>
    <submittedName>
        <fullName evidence="18">Laminin subunit beta 1</fullName>
    </submittedName>
</protein>
<dbReference type="PROSITE" id="PS01248">
    <property type="entry name" value="EGF_LAM_1"/>
    <property type="match status" value="4"/>
</dbReference>
<dbReference type="GO" id="GO:0070831">
    <property type="term" value="P:basement membrane assembly"/>
    <property type="evidence" value="ECO:0007669"/>
    <property type="project" value="TreeGrafter"/>
</dbReference>
<dbReference type="FunFam" id="2.10.25.10:FF:000135">
    <property type="entry name" value="Laminin subunit beta 4"/>
    <property type="match status" value="1"/>
</dbReference>
<dbReference type="FunFam" id="2.10.25.10:FF:000074">
    <property type="entry name" value="Laminin subunit alpha"/>
    <property type="match status" value="1"/>
</dbReference>
<feature type="disulfide bond" evidence="13">
    <location>
        <begin position="1056"/>
        <end position="1068"/>
    </location>
</feature>
<dbReference type="FunFam" id="2.10.25.10:FF:000145">
    <property type="entry name" value="Laminin subunit beta 1"/>
    <property type="match status" value="1"/>
</dbReference>
<comment type="subcellular location">
    <subcellularLocation>
        <location evidence="1">Secreted</location>
        <location evidence="1">Extracellular space</location>
        <location evidence="1">Extracellular matrix</location>
        <location evidence="1">Basement membrane</location>
    </subcellularLocation>
</comment>
<feature type="disulfide bond" evidence="13">
    <location>
        <begin position="490"/>
        <end position="504"/>
    </location>
</feature>
<feature type="domain" description="Laminin EGF-like" evidence="15">
    <location>
        <begin position="696"/>
        <end position="743"/>
    </location>
</feature>
<dbReference type="InterPro" id="IPR050440">
    <property type="entry name" value="Laminin/Netrin_ECM"/>
</dbReference>
<dbReference type="Pfam" id="PF21199">
    <property type="entry name" value="LAMININ_IV_B"/>
    <property type="match status" value="1"/>
</dbReference>
<keyword evidence="6" id="KW-0677">Repeat</keyword>
<feature type="disulfide bond" evidence="13">
    <location>
        <begin position="765"/>
        <end position="774"/>
    </location>
</feature>
<gene>
    <name evidence="18" type="primary">LAMB1</name>
</gene>
<dbReference type="FunFam" id="2.10.25.10:FF:000090">
    <property type="entry name" value="laminin subunit alpha"/>
    <property type="match status" value="1"/>
</dbReference>
<feature type="disulfide bond" evidence="13">
    <location>
        <begin position="1058"/>
        <end position="1075"/>
    </location>
</feature>
<accession>A0A8C7E0Y3</accession>
<organism evidence="18 19">
    <name type="scientific">Oncorhynchus kisutch</name>
    <name type="common">Coho salmon</name>
    <name type="synonym">Salmo kisutch</name>
    <dbReference type="NCBI Taxonomy" id="8019"/>
    <lineage>
        <taxon>Eukaryota</taxon>
        <taxon>Metazoa</taxon>
        <taxon>Chordata</taxon>
        <taxon>Craniata</taxon>
        <taxon>Vertebrata</taxon>
        <taxon>Euteleostomi</taxon>
        <taxon>Actinopterygii</taxon>
        <taxon>Neopterygii</taxon>
        <taxon>Teleostei</taxon>
        <taxon>Protacanthopterygii</taxon>
        <taxon>Salmoniformes</taxon>
        <taxon>Salmonidae</taxon>
        <taxon>Salmoninae</taxon>
        <taxon>Oncorhynchus</taxon>
    </lineage>
</organism>
<dbReference type="GO" id="GO:0150043">
    <property type="term" value="F:structural constituent of synapse-associated extracellular matrix"/>
    <property type="evidence" value="ECO:0007669"/>
    <property type="project" value="TreeGrafter"/>
</dbReference>
<feature type="disulfide bond" evidence="13">
    <location>
        <begin position="298"/>
        <end position="307"/>
    </location>
</feature>
<evidence type="ECO:0000256" key="9">
    <source>
        <dbReference type="ARBA" id="ARBA00023054"/>
    </source>
</evidence>
<dbReference type="GO" id="GO:0009888">
    <property type="term" value="P:tissue development"/>
    <property type="evidence" value="ECO:0007669"/>
    <property type="project" value="TreeGrafter"/>
</dbReference>
<comment type="caution">
    <text evidence="13">Lacks conserved residue(s) required for the propagation of feature annotation.</text>
</comment>
<feature type="domain" description="Laminin EGF-like" evidence="15">
    <location>
        <begin position="455"/>
        <end position="506"/>
    </location>
</feature>
<keyword evidence="12 13" id="KW-0424">Laminin EGF-like domain</keyword>
<keyword evidence="8" id="KW-0130">Cell adhesion</keyword>
<dbReference type="CDD" id="cd00055">
    <property type="entry name" value="EGF_Lam"/>
    <property type="match status" value="13"/>
</dbReference>
<dbReference type="SMART" id="SM00181">
    <property type="entry name" value="EGF"/>
    <property type="match status" value="9"/>
</dbReference>
<feature type="disulfide bond" evidence="13">
    <location>
        <begin position="1029"/>
        <end position="1038"/>
    </location>
</feature>
<feature type="disulfide bond" evidence="13">
    <location>
        <begin position="1010"/>
        <end position="1027"/>
    </location>
</feature>
<dbReference type="FunFam" id="2.170.300.10:FF:000004">
    <property type="entry name" value="Laminin subunit beta 1"/>
    <property type="match status" value="1"/>
</dbReference>
<dbReference type="InterPro" id="IPR013015">
    <property type="entry name" value="Laminin_IV_B"/>
</dbReference>
<feature type="signal peptide" evidence="14">
    <location>
        <begin position="1"/>
        <end position="18"/>
    </location>
</feature>
<evidence type="ECO:0000256" key="13">
    <source>
        <dbReference type="PROSITE-ProRule" id="PRU00460"/>
    </source>
</evidence>
<dbReference type="Gene3D" id="2.10.25.10">
    <property type="entry name" value="Laminin"/>
    <property type="match status" value="9"/>
</dbReference>
<dbReference type="GO" id="GO:0016477">
    <property type="term" value="P:cell migration"/>
    <property type="evidence" value="ECO:0007669"/>
    <property type="project" value="TreeGrafter"/>
</dbReference>
<evidence type="ECO:0000256" key="8">
    <source>
        <dbReference type="ARBA" id="ARBA00022889"/>
    </source>
</evidence>
<feature type="disulfide bond" evidence="13">
    <location>
        <begin position="1008"/>
        <end position="1020"/>
    </location>
</feature>
<dbReference type="FunFam" id="2.60.120.260:FF:000010">
    <property type="entry name" value="Laminin subunit beta 1"/>
    <property type="match status" value="1"/>
</dbReference>
<feature type="domain" description="Laminin IV type B" evidence="16">
    <location>
        <begin position="546"/>
        <end position="757"/>
    </location>
</feature>
<dbReference type="FunFam" id="2.10.25.10:FF:000065">
    <property type="entry name" value="Laminin subunit beta 1"/>
    <property type="match status" value="1"/>
</dbReference>
<dbReference type="SMART" id="SM00136">
    <property type="entry name" value="LamNT"/>
    <property type="match status" value="1"/>
</dbReference>
<feature type="domain" description="Laminin EGF-like" evidence="15">
    <location>
        <begin position="1008"/>
        <end position="1055"/>
    </location>
</feature>
<dbReference type="PROSITE" id="PS51117">
    <property type="entry name" value="LAMININ_NTER"/>
    <property type="match status" value="1"/>
</dbReference>
<feature type="domain" description="Laminin N-terminal" evidence="17">
    <location>
        <begin position="28"/>
        <end position="268"/>
    </location>
</feature>
<feature type="disulfide bond" evidence="13">
    <location>
        <begin position="809"/>
        <end position="818"/>
    </location>
</feature>
<dbReference type="GeneTree" id="ENSGT00940000156003"/>
<keyword evidence="2" id="KW-0964">Secreted</keyword>
<dbReference type="SMART" id="SM00180">
    <property type="entry name" value="EGF_Lam"/>
    <property type="match status" value="13"/>
</dbReference>
<keyword evidence="7" id="KW-0084">Basement membrane</keyword>
<feature type="disulfide bond" evidence="13">
    <location>
        <begin position="426"/>
        <end position="435"/>
    </location>
</feature>
<dbReference type="Gene3D" id="2.170.300.10">
    <property type="entry name" value="Tie2 ligand-binding domain superfamily"/>
    <property type="match status" value="2"/>
</dbReference>
<dbReference type="GO" id="GO:0009887">
    <property type="term" value="P:animal organ morphogenesis"/>
    <property type="evidence" value="ECO:0007669"/>
    <property type="project" value="TreeGrafter"/>
</dbReference>
<name>A0A8C7E0Y3_ONCKI</name>
<dbReference type="SUPFAM" id="SSF57196">
    <property type="entry name" value="EGF/Laminin"/>
    <property type="match status" value="12"/>
</dbReference>
<dbReference type="InterPro" id="IPR000742">
    <property type="entry name" value="EGF"/>
</dbReference>
<evidence type="ECO:0000256" key="4">
    <source>
        <dbReference type="ARBA" id="ARBA00022553"/>
    </source>
</evidence>
<feature type="disulfide bond" evidence="13">
    <location>
        <begin position="478"/>
        <end position="487"/>
    </location>
</feature>
<reference evidence="18" key="1">
    <citation type="submission" date="2025-08" db="UniProtKB">
        <authorList>
            <consortium name="Ensembl"/>
        </authorList>
    </citation>
    <scope>IDENTIFICATION</scope>
</reference>
<dbReference type="FunFam" id="2.10.25.10:FF:000130">
    <property type="entry name" value="Laminin subunit beta 1"/>
    <property type="match status" value="1"/>
</dbReference>
<dbReference type="FunFam" id="2.170.300.10:FF:000001">
    <property type="entry name" value="Laminin subunit beta-1"/>
    <property type="match status" value="1"/>
</dbReference>
<dbReference type="InterPro" id="IPR002049">
    <property type="entry name" value="LE_dom"/>
</dbReference>
<dbReference type="PANTHER" id="PTHR10574:SF233">
    <property type="entry name" value="LAMININ SUBUNIT BETA-1"/>
    <property type="match status" value="1"/>
</dbReference>
<evidence type="ECO:0000256" key="5">
    <source>
        <dbReference type="ARBA" id="ARBA00022729"/>
    </source>
</evidence>
<evidence type="ECO:0000256" key="7">
    <source>
        <dbReference type="ARBA" id="ARBA00022869"/>
    </source>
</evidence>
<sequence length="1476" mass="163354">MLILLIASLLPLWWRSFAQLPEFGDVCTEGSCYPATGDLLIGRAHQLTASSTCGIEKPERFCIVGHLEEEKKCFVCDSREMYDERLNHTTSHSIENLVTTFAPNRLKTWWQSENGVENVTIQLNLEAEFHFTHLIMTFKTFRPATMVIERSMDFGKKWQVYRYYSYDCESAFPGISVGPMVKVDGIICDSRYSDIEPSTEGEVIFRVLDPAFEIEDPYSPRIQNMLKITNLRVQFSKLHTLGDNLLDSRDEVTEKYYYALFDMVVRGNCFCYGHASKCAPVDGIHVGTEGMVHGHCMCNHNTEGLNCEHCKDFYNDLPWRPAEGHNTNACKMCQCNHHSRSCHFDMAVYLSTGNVSGGVCDECQHETTGRQCEQCRPFYYQHPERHLRDPNICEPCSCDPAGSLQGGVCDGRTVVSAGLIAGQCRCKTSVEGERCDHCRQGHYGLGQGPNGCLQCTCNPLGTLPGGSPCDMDTGNCFCKRLVTGRNCDQCLPRHWGLSNDMDGCRPCDCDQGGAVNNDCSPISGQCQCREHMYGRRCDQLESGYYFIALDHYTYEAEDGVTVVPRPYPLNRSPTWTGAGFVNVPEGAHLEFHINNLPDSMDYDVLIRYEPQVHMRTHTHIYEHANTQRTREHTHAYTQFLYRLQSVILRVLNNHFLPEAFLIFIQQQQLALLRSTHSLTHSYSLLLSLTLSYSLACQCDSQGSLSAVCDPRGGQCRCRPNMAGRNCDRCAPATFQFSPSGCRPCECNPVGSVNAFCHEATGQCECVPGASGRQCAQCLPGYWGFPQCRPCQCNGNSDFCHPQTGECQGCRAFTTGHMCERCLDGYHGDPVLGLGGHCRPCMCPDGPGSGRQYADGCYQTANNYQLVCVCSPGYRGARCDECAPGHYGNPQVPSGRCLPCQCSDNIDQLDPGSCDARTGVCLKCLHHTEGYGCQRCKLGYYGNAATQSCRRCMCYSVGTTSEACPSPGECHCDLQTGQCPCRPNVIGQNCDRCAPDTFNIGSGQGCQTCDCDPTHSFGKSCNELSGQCSCRPGFGGRKCNECRDKFWGDPEFKCQACDCDLRGIASEQCHRSSGQCVCVEGVSGPRCNQCARGYHGEFPACQRCHQCFGEWDSVVRELTNQAQRLKDHVTELQTNGVTAPYTDTVSSLEISANAIKRRERKGAEGERGGIVCMTSLLVLTHPCLCVFYLCMAGAMDTITDAHLESKKAEIRVNQTTSYPDNTLEQSATLRREAEARLNQNQAEFDLRQQKRTERLERLTMELETLDLSELSKQTCGAAGGEEGCAASPCGGVGCVSEDGTNRCGGDGCDGLVTQTQSTLKIAKDFDQEILSTMQEVDKLSRMVGTVVFLHSGPNPNLRFMNITLCNDRANVEVIEAVSNEVLALKMPTSPGQLEALTKEIRDRVGTLTSVEDILSQNARMHEFMHAHTHTNTELERSYAANQRTLEAKAGQLAGLEKTARQLLDDISQKVMIYSTCS</sequence>
<reference evidence="18" key="2">
    <citation type="submission" date="2025-09" db="UniProtKB">
        <authorList>
            <consortium name="Ensembl"/>
        </authorList>
    </citation>
    <scope>IDENTIFICATION</scope>
</reference>
<evidence type="ECO:0000256" key="3">
    <source>
        <dbReference type="ARBA" id="ARBA00022530"/>
    </source>
</evidence>
<dbReference type="PROSITE" id="PS50027">
    <property type="entry name" value="EGF_LAM_2"/>
    <property type="match status" value="10"/>
</dbReference>
<evidence type="ECO:0000259" key="15">
    <source>
        <dbReference type="PROSITE" id="PS50027"/>
    </source>
</evidence>
<keyword evidence="9" id="KW-0175">Coiled coil</keyword>
<dbReference type="InterPro" id="IPR008211">
    <property type="entry name" value="Laminin_N"/>
</dbReference>
<dbReference type="InterPro" id="IPR056863">
    <property type="entry name" value="LMN_ATRN_NET-like_EGF"/>
</dbReference>
<evidence type="ECO:0000259" key="16">
    <source>
        <dbReference type="PROSITE" id="PS51116"/>
    </source>
</evidence>
<keyword evidence="10 13" id="KW-1015">Disulfide bond</keyword>
<feature type="domain" description="Laminin EGF-like" evidence="15">
    <location>
        <begin position="333"/>
        <end position="395"/>
    </location>
</feature>
<keyword evidence="5 14" id="KW-0732">Signal</keyword>
<evidence type="ECO:0000259" key="17">
    <source>
        <dbReference type="PROSITE" id="PS51117"/>
    </source>
</evidence>
<evidence type="ECO:0000313" key="18">
    <source>
        <dbReference type="Ensembl" id="ENSOKIP00005024494.1"/>
    </source>
</evidence>
<dbReference type="Proteomes" id="UP000694557">
    <property type="component" value="Unassembled WGS sequence"/>
</dbReference>
<evidence type="ECO:0000256" key="14">
    <source>
        <dbReference type="SAM" id="SignalP"/>
    </source>
</evidence>
<dbReference type="GO" id="GO:0007411">
    <property type="term" value="P:axon guidance"/>
    <property type="evidence" value="ECO:0007669"/>
    <property type="project" value="TreeGrafter"/>
</dbReference>
<dbReference type="PROSITE" id="PS51116">
    <property type="entry name" value="LAMININ_IVB"/>
    <property type="match status" value="1"/>
</dbReference>
<keyword evidence="11" id="KW-0325">Glycoprotein</keyword>
<dbReference type="PRINTS" id="PR00011">
    <property type="entry name" value="EGFLAMININ"/>
</dbReference>
<dbReference type="GO" id="GO:0034446">
    <property type="term" value="P:substrate adhesion-dependent cell spreading"/>
    <property type="evidence" value="ECO:0007669"/>
    <property type="project" value="TreeGrafter"/>
</dbReference>
<evidence type="ECO:0000256" key="1">
    <source>
        <dbReference type="ARBA" id="ARBA00004302"/>
    </source>
</evidence>
<feature type="disulfide bond" evidence="13">
    <location>
        <begin position="696"/>
        <end position="708"/>
    </location>
</feature>
<dbReference type="Gene3D" id="2.60.120.260">
    <property type="entry name" value="Galactose-binding domain-like"/>
    <property type="match status" value="1"/>
</dbReference>
<dbReference type="Ensembl" id="ENSOKIT00005025952.1">
    <property type="protein sequence ID" value="ENSOKIP00005024494.1"/>
    <property type="gene ID" value="ENSOKIG00005007265.1"/>
</dbReference>
<feature type="domain" description="Laminin EGF-like" evidence="15">
    <location>
        <begin position="269"/>
        <end position="332"/>
    </location>
</feature>